<dbReference type="RefSeq" id="WP_125024008.1">
    <property type="nucleotide sequence ID" value="NZ_CP034159.1"/>
</dbReference>
<evidence type="ECO:0000256" key="1">
    <source>
        <dbReference type="SAM" id="SignalP"/>
    </source>
</evidence>
<keyword evidence="3" id="KW-1185">Reference proteome</keyword>
<dbReference type="KEGG" id="ccas:EIB73_07360"/>
<dbReference type="AlphaFoldDB" id="A0A3G8XWC2"/>
<name>A0A3G8XWC2_9FLAO</name>
<gene>
    <name evidence="2" type="ORF">EIB73_07360</name>
</gene>
<dbReference type="Proteomes" id="UP000270185">
    <property type="component" value="Chromosome"/>
</dbReference>
<evidence type="ECO:0000313" key="3">
    <source>
        <dbReference type="Proteomes" id="UP000270185"/>
    </source>
</evidence>
<proteinExistence type="predicted"/>
<organism evidence="2 3">
    <name type="scientific">Kaistella carnis</name>
    <dbReference type="NCBI Taxonomy" id="1241979"/>
    <lineage>
        <taxon>Bacteria</taxon>
        <taxon>Pseudomonadati</taxon>
        <taxon>Bacteroidota</taxon>
        <taxon>Flavobacteriia</taxon>
        <taxon>Flavobacteriales</taxon>
        <taxon>Weeksellaceae</taxon>
        <taxon>Chryseobacterium group</taxon>
        <taxon>Kaistella</taxon>
    </lineage>
</organism>
<dbReference type="EMBL" id="CP034159">
    <property type="protein sequence ID" value="AZI33001.1"/>
    <property type="molecule type" value="Genomic_DNA"/>
</dbReference>
<evidence type="ECO:0008006" key="4">
    <source>
        <dbReference type="Google" id="ProtNLM"/>
    </source>
</evidence>
<protein>
    <recommendedName>
        <fullName evidence="4">DUF4468 domain-containing protein</fullName>
    </recommendedName>
</protein>
<feature type="signal peptide" evidence="1">
    <location>
        <begin position="1"/>
        <end position="20"/>
    </location>
</feature>
<dbReference type="OrthoDB" id="1360987at2"/>
<sequence length="236" mass="27935">MKTLSALVILLLTMISWSTKNPDFTSSETTKHEDSLKQRIEIFNKELENHVIEPNFTINMDSSTVTFLDFKIDSFSDENGLVIKVNNDEIKTYRLQTQNIVWTAKDSVQYANQISQIKYYKYEKLLLFQITYYPCSGLGCGANYQIIYDLKNKKSFAFGRFRTGFDMNLYQYQTDEKTYYLSKSFQGRNEQLKDTITNELFELTPNLPLRLSEYSAKFMYENDFERETKFESKWIK</sequence>
<feature type="chain" id="PRO_5018203883" description="DUF4468 domain-containing protein" evidence="1">
    <location>
        <begin position="21"/>
        <end position="236"/>
    </location>
</feature>
<keyword evidence="1" id="KW-0732">Signal</keyword>
<reference evidence="3" key="1">
    <citation type="submission" date="2018-11" db="EMBL/GenBank/DDBJ databases">
        <title>Proposal to divide the Flavobacteriaceae and reorganize its genera based on Amino Acid Identity values calculated from whole genome sequences.</title>
        <authorList>
            <person name="Nicholson A.C."/>
            <person name="Gulvik C.A."/>
            <person name="Whitney A.M."/>
            <person name="Humrighouse B.W."/>
            <person name="Bell M."/>
            <person name="Holmes B."/>
            <person name="Steigerwalt A.G."/>
            <person name="Villarma A."/>
            <person name="Sheth M."/>
            <person name="Batra D."/>
            <person name="Pryor J."/>
            <person name="Bernardet J.-F."/>
            <person name="Hugo C."/>
            <person name="Kampfer P."/>
            <person name="Newman J.D."/>
            <person name="McQuiston J.R."/>
        </authorList>
    </citation>
    <scope>NUCLEOTIDE SEQUENCE [LARGE SCALE GENOMIC DNA]</scope>
    <source>
        <strain evidence="3">G0081</strain>
    </source>
</reference>
<accession>A0A3G8XWC2</accession>
<evidence type="ECO:0000313" key="2">
    <source>
        <dbReference type="EMBL" id="AZI33001.1"/>
    </source>
</evidence>